<reference evidence="1 2" key="1">
    <citation type="journal article" date="2019" name="Nat. Microbiol.">
        <title>Mediterranean grassland soil C-N compound turnover is dependent on rainfall and depth, and is mediated by genomically divergent microorganisms.</title>
        <authorList>
            <person name="Diamond S."/>
            <person name="Andeer P.F."/>
            <person name="Li Z."/>
            <person name="Crits-Christoph A."/>
            <person name="Burstein D."/>
            <person name="Anantharaman K."/>
            <person name="Lane K.R."/>
            <person name="Thomas B.C."/>
            <person name="Pan C."/>
            <person name="Northen T.R."/>
            <person name="Banfield J.F."/>
        </authorList>
    </citation>
    <scope>NUCLEOTIDE SEQUENCE [LARGE SCALE GENOMIC DNA]</scope>
    <source>
        <strain evidence="1">WS_11</strain>
    </source>
</reference>
<evidence type="ECO:0000313" key="1">
    <source>
        <dbReference type="EMBL" id="TMQ71283.1"/>
    </source>
</evidence>
<comment type="caution">
    <text evidence="1">The sequence shown here is derived from an EMBL/GenBank/DDBJ whole genome shotgun (WGS) entry which is preliminary data.</text>
</comment>
<gene>
    <name evidence="1" type="ORF">E6K81_10455</name>
</gene>
<organism evidence="1 2">
    <name type="scientific">Eiseniibacteriota bacterium</name>
    <dbReference type="NCBI Taxonomy" id="2212470"/>
    <lineage>
        <taxon>Bacteria</taxon>
        <taxon>Candidatus Eiseniibacteriota</taxon>
    </lineage>
</organism>
<sequence length="79" mass="9456">MSPTVFREGAYRFFFFSREELRPHVHVHHPTGEAKVWIDPRIELAMNYGLTAQRVAKVLRLIEEHEDEIRASWRRHFPG</sequence>
<protein>
    <submittedName>
        <fullName evidence="1">DUF4160 domain-containing protein</fullName>
    </submittedName>
</protein>
<evidence type="ECO:0000313" key="2">
    <source>
        <dbReference type="Proteomes" id="UP000319771"/>
    </source>
</evidence>
<dbReference type="Proteomes" id="UP000319771">
    <property type="component" value="Unassembled WGS sequence"/>
</dbReference>
<dbReference type="AlphaFoldDB" id="A0A538U5V6"/>
<dbReference type="InterPro" id="IPR025427">
    <property type="entry name" value="DUF4160"/>
</dbReference>
<dbReference type="EMBL" id="VBPB01000173">
    <property type="protein sequence ID" value="TMQ71283.1"/>
    <property type="molecule type" value="Genomic_DNA"/>
</dbReference>
<accession>A0A538U5V6</accession>
<dbReference type="Pfam" id="PF13711">
    <property type="entry name" value="DUF4160"/>
    <property type="match status" value="1"/>
</dbReference>
<proteinExistence type="predicted"/>
<name>A0A538U5V6_UNCEI</name>